<gene>
    <name evidence="10" type="ORF">AB0E61_00695</name>
</gene>
<evidence type="ECO:0000259" key="8">
    <source>
        <dbReference type="Pfam" id="PF20656"/>
    </source>
</evidence>
<evidence type="ECO:0000256" key="3">
    <source>
        <dbReference type="ARBA" id="ARBA00022435"/>
    </source>
</evidence>
<dbReference type="InterPro" id="IPR048356">
    <property type="entry name" value="MS_N"/>
</dbReference>
<feature type="domain" description="Malate synthase C-terminal" evidence="9">
    <location>
        <begin position="400"/>
        <end position="462"/>
    </location>
</feature>
<evidence type="ECO:0000259" key="7">
    <source>
        <dbReference type="Pfam" id="PF01274"/>
    </source>
</evidence>
<dbReference type="PANTHER" id="PTHR42902:SF1">
    <property type="entry name" value="MALATE SYNTHASE 1-RELATED"/>
    <property type="match status" value="1"/>
</dbReference>
<dbReference type="Proteomes" id="UP001550853">
    <property type="component" value="Unassembled WGS sequence"/>
</dbReference>
<reference evidence="10 11" key="1">
    <citation type="submission" date="2024-06" db="EMBL/GenBank/DDBJ databases">
        <title>The Natural Products Discovery Center: Release of the First 8490 Sequenced Strains for Exploring Actinobacteria Biosynthetic Diversity.</title>
        <authorList>
            <person name="Kalkreuter E."/>
            <person name="Kautsar S.A."/>
            <person name="Yang D."/>
            <person name="Bader C.D."/>
            <person name="Teijaro C.N."/>
            <person name="Fluegel L."/>
            <person name="Davis C.M."/>
            <person name="Simpson J.R."/>
            <person name="Lauterbach L."/>
            <person name="Steele A.D."/>
            <person name="Gui C."/>
            <person name="Meng S."/>
            <person name="Li G."/>
            <person name="Viehrig K."/>
            <person name="Ye F."/>
            <person name="Su P."/>
            <person name="Kiefer A.F."/>
            <person name="Nichols A."/>
            <person name="Cepeda A.J."/>
            <person name="Yan W."/>
            <person name="Fan B."/>
            <person name="Jiang Y."/>
            <person name="Adhikari A."/>
            <person name="Zheng C.-J."/>
            <person name="Schuster L."/>
            <person name="Cowan T.M."/>
            <person name="Smanski M.J."/>
            <person name="Chevrette M.G."/>
            <person name="De Carvalho L.P.S."/>
            <person name="Shen B."/>
        </authorList>
    </citation>
    <scope>NUCLEOTIDE SEQUENCE [LARGE SCALE GENOMIC DNA]</scope>
    <source>
        <strain evidence="10 11">NPDC033039</strain>
    </source>
</reference>
<evidence type="ECO:0000256" key="6">
    <source>
        <dbReference type="ARBA" id="ARBA00047918"/>
    </source>
</evidence>
<keyword evidence="11" id="KW-1185">Reference proteome</keyword>
<dbReference type="InterPro" id="IPR048355">
    <property type="entry name" value="MS_C"/>
</dbReference>
<evidence type="ECO:0000256" key="5">
    <source>
        <dbReference type="ARBA" id="ARBA00022679"/>
    </source>
</evidence>
<evidence type="ECO:0000256" key="1">
    <source>
        <dbReference type="ARBA" id="ARBA00006394"/>
    </source>
</evidence>
<proteinExistence type="inferred from homology"/>
<feature type="domain" description="Malate synthase TIM barrel" evidence="7">
    <location>
        <begin position="149"/>
        <end position="391"/>
    </location>
</feature>
<dbReference type="RefSeq" id="WP_030282365.1">
    <property type="nucleotide sequence ID" value="NZ_JBEZVI010000001.1"/>
</dbReference>
<evidence type="ECO:0000259" key="9">
    <source>
        <dbReference type="Pfam" id="PF20659"/>
    </source>
</evidence>
<evidence type="ECO:0000256" key="2">
    <source>
        <dbReference type="ARBA" id="ARBA00012636"/>
    </source>
</evidence>
<dbReference type="Pfam" id="PF20656">
    <property type="entry name" value="MS_N"/>
    <property type="match status" value="1"/>
</dbReference>
<name>A0ABV2YSZ2_9ACTN</name>
<dbReference type="InterPro" id="IPR001465">
    <property type="entry name" value="Malate_synthase_TIM"/>
</dbReference>
<dbReference type="InterPro" id="IPR046363">
    <property type="entry name" value="MS_N_TIM-barrel_dom"/>
</dbReference>
<keyword evidence="5" id="KW-0808">Transferase</keyword>
<organism evidence="10 11">
    <name type="scientific">Streptomyces catenulae</name>
    <dbReference type="NCBI Taxonomy" id="66875"/>
    <lineage>
        <taxon>Bacteria</taxon>
        <taxon>Bacillati</taxon>
        <taxon>Actinomycetota</taxon>
        <taxon>Actinomycetes</taxon>
        <taxon>Kitasatosporales</taxon>
        <taxon>Streptomycetaceae</taxon>
        <taxon>Streptomyces</taxon>
    </lineage>
</organism>
<dbReference type="Pfam" id="PF01274">
    <property type="entry name" value="MS_TIM-barrel"/>
    <property type="match status" value="1"/>
</dbReference>
<accession>A0ABV2YSZ2</accession>
<comment type="caution">
    <text evidence="10">The sequence shown here is derived from an EMBL/GenBank/DDBJ whole genome shotgun (WGS) entry which is preliminary data.</text>
</comment>
<sequence length="516" mass="55399">MTVSALLPRVRVLAPPDEDHASILTPGALDFVGHLAALFAGRRRDLLRERRRQAQRLTGGAPYGFPLVTSAIRADAGWRVAPPAPGLTDRRVQLTAPPERGTLAAVLASGAQVWTADLADATAPTWHHVIDGQLVLREVTEGRRGPAPTVLVRPRGWHLDEEHLVTEDGPVPAALVDFGLYAYHHARQRSGTGPYFSLAGLENRYEARLWNDVFVAAQDALGLPRGTIRACVSVETVGAAAEMDEILYALRDHSAGLSAAPRGLLFSLVKTFGHRTDFLLPERARVTPGAPFLRAYTELLVRTCHRRGAHAVGATATEVPDADGTLGEAVTARVRLAGEREAEDGFDGTQVAHPALVPVCRAAFDAALGARPHQLDRTREDVAVTAADLLAVRRISAPPTAEGLRGAVAEVVRYYAAWLGGRGTVVRDGALADASVAEVSRAQVWQWLRHRVTDRATVAALLDAELAAVGSAYPWAPLDEVRELFERTASARALPPFFAPVARQLVGQGPERSGSF</sequence>
<dbReference type="EC" id="2.3.3.9" evidence="2"/>
<dbReference type="PANTHER" id="PTHR42902">
    <property type="entry name" value="MALATE SYNTHASE"/>
    <property type="match status" value="1"/>
</dbReference>
<dbReference type="EMBL" id="JBEZVI010000001">
    <property type="protein sequence ID" value="MEU3708601.1"/>
    <property type="molecule type" value="Genomic_DNA"/>
</dbReference>
<dbReference type="Pfam" id="PF20659">
    <property type="entry name" value="MS_C"/>
    <property type="match status" value="1"/>
</dbReference>
<keyword evidence="4" id="KW-0816">Tricarboxylic acid cycle</keyword>
<dbReference type="Gene3D" id="1.20.1220.12">
    <property type="entry name" value="Malate synthase, domain III"/>
    <property type="match status" value="1"/>
</dbReference>
<dbReference type="PIRSF" id="PIRSF001363">
    <property type="entry name" value="Malate_synth"/>
    <property type="match status" value="1"/>
</dbReference>
<evidence type="ECO:0000313" key="10">
    <source>
        <dbReference type="EMBL" id="MEU3708601.1"/>
    </source>
</evidence>
<dbReference type="SUPFAM" id="SSF51645">
    <property type="entry name" value="Malate synthase G"/>
    <property type="match status" value="1"/>
</dbReference>
<keyword evidence="3" id="KW-0329">Glyoxylate bypass</keyword>
<comment type="catalytic activity">
    <reaction evidence="6">
        <text>glyoxylate + acetyl-CoA + H2O = (S)-malate + CoA + H(+)</text>
        <dbReference type="Rhea" id="RHEA:18181"/>
        <dbReference type="ChEBI" id="CHEBI:15377"/>
        <dbReference type="ChEBI" id="CHEBI:15378"/>
        <dbReference type="ChEBI" id="CHEBI:15589"/>
        <dbReference type="ChEBI" id="CHEBI:36655"/>
        <dbReference type="ChEBI" id="CHEBI:57287"/>
        <dbReference type="ChEBI" id="CHEBI:57288"/>
        <dbReference type="EC" id="2.3.3.9"/>
    </reaction>
</comment>
<feature type="domain" description="Malate synthase N-terminal" evidence="8">
    <location>
        <begin position="10"/>
        <end position="57"/>
    </location>
</feature>
<dbReference type="InterPro" id="IPR044856">
    <property type="entry name" value="Malate_synth_C_sf"/>
</dbReference>
<dbReference type="Gene3D" id="3.20.20.360">
    <property type="entry name" value="Malate synthase, domain 3"/>
    <property type="match status" value="1"/>
</dbReference>
<evidence type="ECO:0000256" key="4">
    <source>
        <dbReference type="ARBA" id="ARBA00022532"/>
    </source>
</evidence>
<dbReference type="InterPro" id="IPR006252">
    <property type="entry name" value="Malate_synthA"/>
</dbReference>
<dbReference type="InterPro" id="IPR011076">
    <property type="entry name" value="Malate_synth_sf"/>
</dbReference>
<comment type="similarity">
    <text evidence="1">Belongs to the malate synthase family.</text>
</comment>
<protein>
    <recommendedName>
        <fullName evidence="2">malate synthase</fullName>
        <ecNumber evidence="2">2.3.3.9</ecNumber>
    </recommendedName>
</protein>
<evidence type="ECO:0000313" key="11">
    <source>
        <dbReference type="Proteomes" id="UP001550853"/>
    </source>
</evidence>